<evidence type="ECO:0000256" key="6">
    <source>
        <dbReference type="SAM" id="MobiDB-lite"/>
    </source>
</evidence>
<evidence type="ECO:0000259" key="7">
    <source>
        <dbReference type="PROSITE" id="PS50199"/>
    </source>
</evidence>
<dbReference type="InterPro" id="IPR041911">
    <property type="entry name" value="TAB2/3_CUE"/>
</dbReference>
<reference evidence="8" key="1">
    <citation type="journal article" date="2024" name="Gigascience">
        <title>Chromosome-level genome of the poultry shaft louse Menopon gallinae provides insight into the host-switching and adaptive evolution of parasitic lice.</title>
        <authorList>
            <person name="Xu Y."/>
            <person name="Ma L."/>
            <person name="Liu S."/>
            <person name="Liang Y."/>
            <person name="Liu Q."/>
            <person name="He Z."/>
            <person name="Tian L."/>
            <person name="Duan Y."/>
            <person name="Cai W."/>
            <person name="Li H."/>
            <person name="Song F."/>
        </authorList>
    </citation>
    <scope>NUCLEOTIDE SEQUENCE</scope>
    <source>
        <strain evidence="8">Cailab_2023a</strain>
    </source>
</reference>
<organism evidence="8">
    <name type="scientific">Menopon gallinae</name>
    <name type="common">poultry shaft louse</name>
    <dbReference type="NCBI Taxonomy" id="328185"/>
    <lineage>
        <taxon>Eukaryota</taxon>
        <taxon>Metazoa</taxon>
        <taxon>Ecdysozoa</taxon>
        <taxon>Arthropoda</taxon>
        <taxon>Hexapoda</taxon>
        <taxon>Insecta</taxon>
        <taxon>Pterygota</taxon>
        <taxon>Neoptera</taxon>
        <taxon>Paraneoptera</taxon>
        <taxon>Psocodea</taxon>
        <taxon>Troctomorpha</taxon>
        <taxon>Phthiraptera</taxon>
        <taxon>Amblycera</taxon>
        <taxon>Menoponidae</taxon>
        <taxon>Menopon</taxon>
    </lineage>
</organism>
<evidence type="ECO:0000256" key="1">
    <source>
        <dbReference type="ARBA" id="ARBA00022723"/>
    </source>
</evidence>
<gene>
    <name evidence="8" type="ORF">PYX00_003215</name>
</gene>
<dbReference type="InterPro" id="IPR036443">
    <property type="entry name" value="Znf_RanBP2_sf"/>
</dbReference>
<keyword evidence="1" id="KW-0479">Metal-binding</keyword>
<feature type="coiled-coil region" evidence="5">
    <location>
        <begin position="399"/>
        <end position="470"/>
    </location>
</feature>
<keyword evidence="5" id="KW-0175">Coiled coil</keyword>
<keyword evidence="2 4" id="KW-0863">Zinc-finger</keyword>
<feature type="domain" description="RanBP2-type" evidence="7">
    <location>
        <begin position="502"/>
        <end position="531"/>
    </location>
</feature>
<dbReference type="InterPro" id="IPR001876">
    <property type="entry name" value="Znf_RanBP2"/>
</dbReference>
<dbReference type="SUPFAM" id="SSF90209">
    <property type="entry name" value="Ran binding protein zinc finger-like"/>
    <property type="match status" value="1"/>
</dbReference>
<dbReference type="PROSITE" id="PS50199">
    <property type="entry name" value="ZF_RANBP2_2"/>
    <property type="match status" value="1"/>
</dbReference>
<dbReference type="PROSITE" id="PS01358">
    <property type="entry name" value="ZF_RANBP2_1"/>
    <property type="match status" value="1"/>
</dbReference>
<feature type="region of interest" description="Disordered" evidence="6">
    <location>
        <begin position="159"/>
        <end position="244"/>
    </location>
</feature>
<evidence type="ECO:0000313" key="8">
    <source>
        <dbReference type="EMBL" id="KAL0275339.1"/>
    </source>
</evidence>
<proteinExistence type="predicted"/>
<sequence length="575" mass="64763">MADSELKECPCSNITIMQLFHELKQKYPKIPDQVVSKVIEQNSHDKTACETILERESPHYLQSYPGSIISGNVRDPTEPLCKHCTAPRLPQPERSPPRNEVPQPSSAFWKRLHESRRKSTRQQDGSEQCGNEVNACSEDKLTHSEAECAEDEVPINQKGLRRVKDGKEELSGGERDPALNSSSSSLGTYLESVTEEDEQKDRADLSSESSAVITDRTSESGCDSESKEDNFLRSHSFVESSSPRMPREIETCRWSVEDGGRKSAVVSGIISHLSSSEPPSTHNYQVAVECSLQQIPFDGQLNRDQTRSFTSVSLCLRPPSSEPQSLIEIQSGQSLTYTTSSYDPKKGYQSQLQIRIDPGGGSTFSACRTYISTPQFKFSSSKTSNCTYHFPSSHRCQSKQHLKELLKKQKERKDLLARELRREREKLRYMKNEVRLMEAAIAQRPNPQILPQLKADILRLRAECERLTTAVDMYSDNQSNLPLGETNEEFYRNIYTGQRFQREGSWSCQLCTFRNHPLLSICEECEMPRLSLGTAVEDVTSRLSNIFSNNNNTTFCTGAGTSTSASLITAPLQER</sequence>
<evidence type="ECO:0000256" key="5">
    <source>
        <dbReference type="SAM" id="Coils"/>
    </source>
</evidence>
<dbReference type="Gene3D" id="1.10.8.10">
    <property type="entry name" value="DNA helicase RuvA subunit, C-terminal domain"/>
    <property type="match status" value="1"/>
</dbReference>
<evidence type="ECO:0000256" key="3">
    <source>
        <dbReference type="ARBA" id="ARBA00022833"/>
    </source>
</evidence>
<evidence type="ECO:0000256" key="2">
    <source>
        <dbReference type="ARBA" id="ARBA00022771"/>
    </source>
</evidence>
<feature type="region of interest" description="Disordered" evidence="6">
    <location>
        <begin position="112"/>
        <end position="131"/>
    </location>
</feature>
<name>A0AAW2HZG4_9NEOP</name>
<dbReference type="SMART" id="SM00547">
    <property type="entry name" value="ZnF_RBZ"/>
    <property type="match status" value="1"/>
</dbReference>
<feature type="region of interest" description="Disordered" evidence="6">
    <location>
        <begin position="79"/>
        <end position="105"/>
    </location>
</feature>
<dbReference type="AlphaFoldDB" id="A0AAW2HZG4"/>
<dbReference type="GO" id="GO:0008270">
    <property type="term" value="F:zinc ion binding"/>
    <property type="evidence" value="ECO:0007669"/>
    <property type="project" value="UniProtKB-KW"/>
</dbReference>
<accession>A0AAW2HZG4</accession>
<dbReference type="Gene3D" id="4.10.1060.10">
    <property type="entry name" value="Zinc finger, RanBP2-type"/>
    <property type="match status" value="1"/>
</dbReference>
<dbReference type="EMBL" id="JARGDH010000002">
    <property type="protein sequence ID" value="KAL0275339.1"/>
    <property type="molecule type" value="Genomic_DNA"/>
</dbReference>
<feature type="compositionally biased region" description="Polar residues" evidence="6">
    <location>
        <begin position="122"/>
        <end position="131"/>
    </location>
</feature>
<evidence type="ECO:0000256" key="4">
    <source>
        <dbReference type="PROSITE-ProRule" id="PRU00322"/>
    </source>
</evidence>
<keyword evidence="3" id="KW-0862">Zinc</keyword>
<protein>
    <recommendedName>
        <fullName evidence="7">RanBP2-type domain-containing protein</fullName>
    </recommendedName>
</protein>
<comment type="caution">
    <text evidence="8">The sequence shown here is derived from an EMBL/GenBank/DDBJ whole genome shotgun (WGS) entry which is preliminary data.</text>
</comment>
<dbReference type="PANTHER" id="PTHR46253">
    <property type="entry name" value="TGF-BETA-ACTIVATED KINASE 1 AND MAP3K7-BINDING PROTEIN TAB"/>
    <property type="match status" value="1"/>
</dbReference>
<dbReference type="PANTHER" id="PTHR46253:SF1">
    <property type="entry name" value="TAB2"/>
    <property type="match status" value="1"/>
</dbReference>
<feature type="compositionally biased region" description="Basic and acidic residues" evidence="6">
    <location>
        <begin position="162"/>
        <end position="177"/>
    </location>
</feature>
<dbReference type="CDD" id="cd14362">
    <property type="entry name" value="CUE_TAB2_TAB3"/>
    <property type="match status" value="1"/>
</dbReference>